<dbReference type="SUPFAM" id="SSF56300">
    <property type="entry name" value="Metallo-dependent phosphatases"/>
    <property type="match status" value="1"/>
</dbReference>
<dbReference type="GO" id="GO:0016020">
    <property type="term" value="C:membrane"/>
    <property type="evidence" value="ECO:0007669"/>
    <property type="project" value="GOC"/>
</dbReference>
<dbReference type="InterPro" id="IPR027417">
    <property type="entry name" value="P-loop_NTPase"/>
</dbReference>
<dbReference type="InterPro" id="IPR043461">
    <property type="entry name" value="LpxH-like"/>
</dbReference>
<dbReference type="SUPFAM" id="SSF53474">
    <property type="entry name" value="alpha/beta-Hydrolases"/>
    <property type="match status" value="1"/>
</dbReference>
<keyword evidence="4" id="KW-0378">Hydrolase</keyword>
<dbReference type="GO" id="GO:0005525">
    <property type="term" value="F:GTP binding"/>
    <property type="evidence" value="ECO:0007669"/>
    <property type="project" value="InterPro"/>
</dbReference>
<dbReference type="EMBL" id="JANTQA010000023">
    <property type="protein sequence ID" value="KAJ3444732.1"/>
    <property type="molecule type" value="Genomic_DNA"/>
</dbReference>
<evidence type="ECO:0000259" key="2">
    <source>
        <dbReference type="Pfam" id="PF01764"/>
    </source>
</evidence>
<gene>
    <name evidence="4" type="ORF">M0812_10593</name>
</gene>
<feature type="compositionally biased region" description="Acidic residues" evidence="1">
    <location>
        <begin position="1005"/>
        <end position="1014"/>
    </location>
</feature>
<sequence>MSKQKKRTNRKTSQKNKQNSRQSIIEEGFPEKRQKTTNSQTSKTPKTSNLDTRQNRPRKKITPNPKLNTQNNKEEDDQDMKLLQSKLLLTYLSGGNEDLEKNSKVLSLEKLNETKNLNSQLSKENEHKKRNKNKNKKQGQNKNKSKNKYQKNNNKTVVKETETETEIEIEKESIGNDNFSLYETLQKACLVTSFTKFNKEEDKFQFFESKNKHLFFKKYYQGSNFVFNIAHVFSENPKRLFVSISIKSYDYFSFYLSSNWPYSEDPDCEPSLFYLSKTIPLNEYISYLSTDPEKRIPIVFCGHGLGGSIAQIITFNLLKELESKKKKIVLGKDLVGIGFGSPLWLNSKYKKKYKRYQKLFINILTSNDLLPLIFSHYSSICQDFLSNNDNFYQKRSLKRFDYLIQKYFRSNKYELGLNEIEELKDIYEIFLIKEPNPSFEYSPIGQYLISLKNKKFRFILKEGPINRIFNNMWANHKDKFSKILDSHKINSYQELFKLDDNYSHIYNINKNKNKNKNNKDQKKKLLPIQQIYKKYPITIRNLKVLTCNDWIQITLIGKNLDHSTMRIRNQKFKLGDPYYPLILYNAPISEYSELTTIHISSNKLIFSMSNFKNFNFQNFSFKIKTLFNSSQEINILKENIIHRKISTKILKKYQNIDSNLFKALITQSFYQIKSNIAKIYDNQKSVNNNNNGRFKLQKKDKKKLLNSSILLNYLEELMNLYNFQPTFKEILNETIFKNFNYGTDIAIKKAIAYVQPLLKTISQPIILSKKNNLNSPMNPLTCTISVLSMVGALTGIWQIGIPLSIITLIGYKLLNFNKELGNFNYLEILRFILTELKSNLSEIDLINSSIMENEIVRLIGEKKLKKIFRINNTNNNKIDNNNFDCYQEEIANSSYSDDVSDSETNSYSDNDSDDDDGDKIDIEININENETNSISNGECSEINNNEKEKELQIEKENEKEKKKEKKMDSDSSYSYEKDNNKIIINNSNKEDEARINDQNDINTNYEDEDEDEDDKDHKIKNQIINEKLTKILEKKFQNYKNFDSTSQLILNKRIRLIFMINEMRKILSKRLIIGVVGVSNSGKTTFINKAFNKKINCGIRLYGRTRHVGLYNLGDSNNYFVMDFPGSDDVENNIKKLNKYFNCNPCLYIYICTAEHIQRSERKALKQISKYNVPTIICLNKVDHYPELLNEEPSKYKYFLQTNSNNIYWTCFKLNKDHNNKNKLKIFENEAKKCKNYRSIDDIKKWICKELYLQVKSNKFLLNELKRVVENELKIDFEKIQKKIENDLINNYTNNISNDNNDNNNNNNDLVTDPNNIKNDYMTIMNNFEDNTQKKKYNKKKQKIDLLPEKNLMLTKKNKQYFKFQAVVISDLHLGAGIIAEGKFPKYKNKILLTHFLNSIKKEKSVTHLILLGDIWDNWATSIDLQPPDILEVINHYNWFKEALYSVSSSGKKIIYIKGNHDLDLTKEDLAIAFPDLPIEFYPEKFYYGERNEILFQHGNSYDLFNQEICNIRKLPKEFNYPFGYYITRIATSSDQLTNHTATFIEKFIKIIPSRRINQSLKLLQTFNKLGMEKLIEKMLIQASGNEQNWNKFKEKNIILPIFKDNKYLEIPIKAKGFWFFKQKEILDSYLNYFENWEKEKGSNNVPNYIKGAIGDFDHFLNKESKNGTKIVVLGHTHKNLLKRKSFDSRNIIYANTGGWSNDLIYKSWVIVSIDHKEQINVDLKEISIENNNMISENHFSYIPSNFSKKIY</sequence>
<dbReference type="InterPro" id="IPR002921">
    <property type="entry name" value="Fungal_lipase-type"/>
</dbReference>
<dbReference type="Gene3D" id="3.40.50.1820">
    <property type="entry name" value="alpha/beta hydrolase"/>
    <property type="match status" value="1"/>
</dbReference>
<dbReference type="CDD" id="cd00882">
    <property type="entry name" value="Ras_like_GTPase"/>
    <property type="match status" value="1"/>
</dbReference>
<comment type="caution">
    <text evidence="4">The sequence shown here is derived from an EMBL/GenBank/DDBJ whole genome shotgun (WGS) entry which is preliminary data.</text>
</comment>
<dbReference type="InterPro" id="IPR029052">
    <property type="entry name" value="Metallo-depent_PP-like"/>
</dbReference>
<dbReference type="Gene3D" id="3.60.21.10">
    <property type="match status" value="1"/>
</dbReference>
<feature type="region of interest" description="Disordered" evidence="1">
    <location>
        <begin position="894"/>
        <end position="1015"/>
    </location>
</feature>
<proteinExistence type="predicted"/>
<feature type="compositionally biased region" description="Basic residues" evidence="1">
    <location>
        <begin position="128"/>
        <end position="149"/>
    </location>
</feature>
<name>A0AAV7ZRZ9_9EUKA</name>
<dbReference type="InterPro" id="IPR029058">
    <property type="entry name" value="AB_hydrolase_fold"/>
</dbReference>
<dbReference type="Pfam" id="PF01764">
    <property type="entry name" value="Lipase_3"/>
    <property type="match status" value="1"/>
</dbReference>
<dbReference type="PANTHER" id="PTHR34990">
    <property type="entry name" value="UDP-2,3-DIACYLGLUCOSAMINE HYDROLASE-RELATED"/>
    <property type="match status" value="1"/>
</dbReference>
<feature type="compositionally biased region" description="Basic and acidic residues" evidence="1">
    <location>
        <begin position="944"/>
        <end position="980"/>
    </location>
</feature>
<feature type="compositionally biased region" description="Polar residues" evidence="1">
    <location>
        <begin position="36"/>
        <end position="52"/>
    </location>
</feature>
<evidence type="ECO:0000256" key="1">
    <source>
        <dbReference type="SAM" id="MobiDB-lite"/>
    </source>
</evidence>
<dbReference type="InterPro" id="IPR006073">
    <property type="entry name" value="GTP-bd"/>
</dbReference>
<protein>
    <submittedName>
        <fullName evidence="4">Udp-23-diacylglucosamine hydrolase-related</fullName>
    </submittedName>
</protein>
<feature type="region of interest" description="Disordered" evidence="1">
    <location>
        <begin position="1"/>
        <end position="78"/>
    </location>
</feature>
<evidence type="ECO:0000313" key="4">
    <source>
        <dbReference type="EMBL" id="KAJ3444732.1"/>
    </source>
</evidence>
<evidence type="ECO:0000259" key="3">
    <source>
        <dbReference type="Pfam" id="PF01926"/>
    </source>
</evidence>
<feature type="compositionally biased region" description="Basic and acidic residues" evidence="1">
    <location>
        <begin position="988"/>
        <end position="997"/>
    </location>
</feature>
<feature type="domain" description="G" evidence="3">
    <location>
        <begin position="1073"/>
        <end position="1181"/>
    </location>
</feature>
<feature type="domain" description="Fungal lipase-type" evidence="2">
    <location>
        <begin position="295"/>
        <end position="374"/>
    </location>
</feature>
<dbReference type="SUPFAM" id="SSF52540">
    <property type="entry name" value="P-loop containing nucleoside triphosphate hydrolases"/>
    <property type="match status" value="1"/>
</dbReference>
<reference evidence="4" key="1">
    <citation type="submission" date="2022-08" db="EMBL/GenBank/DDBJ databases">
        <title>Novel sulphate-reducing endosymbionts in the free-living metamonad Anaeramoeba.</title>
        <authorList>
            <person name="Jerlstrom-Hultqvist J."/>
            <person name="Cepicka I."/>
            <person name="Gallot-Lavallee L."/>
            <person name="Salas-Leiva D."/>
            <person name="Curtis B.A."/>
            <person name="Zahonova K."/>
            <person name="Pipaliya S."/>
            <person name="Dacks J."/>
            <person name="Roger A.J."/>
        </authorList>
    </citation>
    <scope>NUCLEOTIDE SEQUENCE</scope>
    <source>
        <strain evidence="4">Busselton2</strain>
    </source>
</reference>
<dbReference type="Pfam" id="PF01926">
    <property type="entry name" value="MMR_HSR1"/>
    <property type="match status" value="1"/>
</dbReference>
<accession>A0AAV7ZRZ9</accession>
<dbReference type="GO" id="GO:0046872">
    <property type="term" value="F:metal ion binding"/>
    <property type="evidence" value="ECO:0007669"/>
    <property type="project" value="UniProtKB-KW"/>
</dbReference>
<feature type="region of interest" description="Disordered" evidence="1">
    <location>
        <begin position="116"/>
        <end position="159"/>
    </location>
</feature>
<dbReference type="GO" id="GO:0009245">
    <property type="term" value="P:lipid A biosynthetic process"/>
    <property type="evidence" value="ECO:0007669"/>
    <property type="project" value="TreeGrafter"/>
</dbReference>
<dbReference type="Gene3D" id="3.40.50.300">
    <property type="entry name" value="P-loop containing nucleotide triphosphate hydrolases"/>
    <property type="match status" value="1"/>
</dbReference>
<dbReference type="Proteomes" id="UP001146793">
    <property type="component" value="Unassembled WGS sequence"/>
</dbReference>
<feature type="compositionally biased region" description="Basic residues" evidence="1">
    <location>
        <begin position="1"/>
        <end position="14"/>
    </location>
</feature>
<organism evidence="4 5">
    <name type="scientific">Anaeramoeba flamelloides</name>
    <dbReference type="NCBI Taxonomy" id="1746091"/>
    <lineage>
        <taxon>Eukaryota</taxon>
        <taxon>Metamonada</taxon>
        <taxon>Anaeramoebidae</taxon>
        <taxon>Anaeramoeba</taxon>
    </lineage>
</organism>
<dbReference type="GO" id="GO:0008758">
    <property type="term" value="F:UDP-2,3-diacylglucosamine hydrolase activity"/>
    <property type="evidence" value="ECO:0007669"/>
    <property type="project" value="TreeGrafter"/>
</dbReference>
<evidence type="ECO:0000313" key="5">
    <source>
        <dbReference type="Proteomes" id="UP001146793"/>
    </source>
</evidence>
<feature type="compositionally biased region" description="Low complexity" evidence="1">
    <location>
        <begin position="923"/>
        <end position="943"/>
    </location>
</feature>